<feature type="non-terminal residue" evidence="1">
    <location>
        <position position="1"/>
    </location>
</feature>
<gene>
    <name evidence="1" type="ORF">Golob_018118</name>
</gene>
<sequence>MSLWDYPVVYLEESKPIHFPSNWPLPNSWVSLSTDGSVRFDEGFTADGGCVRDHNELLGILDGLNLILDRCFEIILIQTNSIEAINVILEDSLGNSNSAL</sequence>
<protein>
    <recommendedName>
        <fullName evidence="3">RNase H type-1 domain-containing protein</fullName>
    </recommendedName>
</protein>
<name>A0A7J8M9F9_9ROSI</name>
<evidence type="ECO:0000313" key="2">
    <source>
        <dbReference type="Proteomes" id="UP000593572"/>
    </source>
</evidence>
<dbReference type="Proteomes" id="UP000593572">
    <property type="component" value="Unassembled WGS sequence"/>
</dbReference>
<organism evidence="1 2">
    <name type="scientific">Gossypium lobatum</name>
    <dbReference type="NCBI Taxonomy" id="34289"/>
    <lineage>
        <taxon>Eukaryota</taxon>
        <taxon>Viridiplantae</taxon>
        <taxon>Streptophyta</taxon>
        <taxon>Embryophyta</taxon>
        <taxon>Tracheophyta</taxon>
        <taxon>Spermatophyta</taxon>
        <taxon>Magnoliopsida</taxon>
        <taxon>eudicotyledons</taxon>
        <taxon>Gunneridae</taxon>
        <taxon>Pentapetalae</taxon>
        <taxon>rosids</taxon>
        <taxon>malvids</taxon>
        <taxon>Malvales</taxon>
        <taxon>Malvaceae</taxon>
        <taxon>Malvoideae</taxon>
        <taxon>Gossypium</taxon>
    </lineage>
</organism>
<evidence type="ECO:0008006" key="3">
    <source>
        <dbReference type="Google" id="ProtNLM"/>
    </source>
</evidence>
<comment type="caution">
    <text evidence="1">The sequence shown here is derived from an EMBL/GenBank/DDBJ whole genome shotgun (WGS) entry which is preliminary data.</text>
</comment>
<dbReference type="EMBL" id="JABEZX010000007">
    <property type="protein sequence ID" value="MBA0561273.1"/>
    <property type="molecule type" value="Genomic_DNA"/>
</dbReference>
<reference evidence="1 2" key="1">
    <citation type="journal article" date="2019" name="Genome Biol. Evol.">
        <title>Insights into the evolution of the New World diploid cottons (Gossypium, subgenus Houzingenia) based on genome sequencing.</title>
        <authorList>
            <person name="Grover C.E."/>
            <person name="Arick M.A. 2nd"/>
            <person name="Thrash A."/>
            <person name="Conover J.L."/>
            <person name="Sanders W.S."/>
            <person name="Peterson D.G."/>
            <person name="Frelichowski J.E."/>
            <person name="Scheffler J.A."/>
            <person name="Scheffler B.E."/>
            <person name="Wendel J.F."/>
        </authorList>
    </citation>
    <scope>NUCLEOTIDE SEQUENCE [LARGE SCALE GENOMIC DNA]</scope>
    <source>
        <strain evidence="1">157</strain>
        <tissue evidence="1">Leaf</tissue>
    </source>
</reference>
<accession>A0A7J8M9F9</accession>
<proteinExistence type="predicted"/>
<dbReference type="AlphaFoldDB" id="A0A7J8M9F9"/>
<keyword evidence="2" id="KW-1185">Reference proteome</keyword>
<evidence type="ECO:0000313" key="1">
    <source>
        <dbReference type="EMBL" id="MBA0561273.1"/>
    </source>
</evidence>